<name>A0A2U8E7K3_9BACT</name>
<dbReference type="InterPro" id="IPR041527">
    <property type="entry name" value="YhcG_N"/>
</dbReference>
<reference evidence="2 3" key="1">
    <citation type="journal article" date="2018" name="Syst. Appl. Microbiol.">
        <title>Ereboglobus luteus gen. nov. sp. nov. from cockroach guts, and new insights into the oxygen relationship of the genera Opitutus and Didymococcus (Verrucomicrobia: Opitutaceae).</title>
        <authorList>
            <person name="Tegtmeier D."/>
            <person name="Belitz A."/>
            <person name="Radek R."/>
            <person name="Heimerl T."/>
            <person name="Brune A."/>
        </authorList>
    </citation>
    <scope>NUCLEOTIDE SEQUENCE [LARGE SCALE GENOMIC DNA]</scope>
    <source>
        <strain evidence="2 3">Ho45</strain>
    </source>
</reference>
<dbReference type="Proteomes" id="UP000244896">
    <property type="component" value="Chromosome"/>
</dbReference>
<keyword evidence="3" id="KW-1185">Reference proteome</keyword>
<dbReference type="KEGG" id="elut:CKA38_07925"/>
<dbReference type="AlphaFoldDB" id="A0A2U8E7K3"/>
<accession>A0A2U8E7K3</accession>
<feature type="domain" description="YhcG N-terminal" evidence="1">
    <location>
        <begin position="18"/>
        <end position="107"/>
    </location>
</feature>
<gene>
    <name evidence="2" type="ORF">CKA38_07925</name>
</gene>
<proteinExistence type="predicted"/>
<evidence type="ECO:0000313" key="3">
    <source>
        <dbReference type="Proteomes" id="UP000244896"/>
    </source>
</evidence>
<dbReference type="PANTHER" id="PTHR30547">
    <property type="entry name" value="UNCHARACTERIZED PROTEIN YHCG-RELATED"/>
    <property type="match status" value="1"/>
</dbReference>
<evidence type="ECO:0000259" key="1">
    <source>
        <dbReference type="Pfam" id="PF17761"/>
    </source>
</evidence>
<dbReference type="PANTHER" id="PTHR30547:SF0">
    <property type="entry name" value="BLR8175 PROTEIN"/>
    <property type="match status" value="1"/>
</dbReference>
<dbReference type="RefSeq" id="WP_108826494.1">
    <property type="nucleotide sequence ID" value="NZ_CP023004.1"/>
</dbReference>
<sequence length="109" mass="12653">MKTKKLTSPDYVSFVADLKLRIVTARLGAARAVNSELILLYWDIGRAIVEKQRIAKWGDSVVEQLAADLRREFPDMRGFSTANIWRMRQLYEIHTQPEFLAQVAREMKN</sequence>
<dbReference type="InterPro" id="IPR053148">
    <property type="entry name" value="PD-DEXK-like_domain"/>
</dbReference>
<protein>
    <recommendedName>
        <fullName evidence="1">YhcG N-terminal domain-containing protein</fullName>
    </recommendedName>
</protein>
<evidence type="ECO:0000313" key="2">
    <source>
        <dbReference type="EMBL" id="AWI10594.1"/>
    </source>
</evidence>
<dbReference type="Pfam" id="PF17761">
    <property type="entry name" value="DUF1016_N"/>
    <property type="match status" value="1"/>
</dbReference>
<dbReference type="EMBL" id="CP023004">
    <property type="protein sequence ID" value="AWI10594.1"/>
    <property type="molecule type" value="Genomic_DNA"/>
</dbReference>
<dbReference type="OrthoDB" id="9801263at2"/>
<organism evidence="2 3">
    <name type="scientific">Ereboglobus luteus</name>
    <dbReference type="NCBI Taxonomy" id="1796921"/>
    <lineage>
        <taxon>Bacteria</taxon>
        <taxon>Pseudomonadati</taxon>
        <taxon>Verrucomicrobiota</taxon>
        <taxon>Opitutia</taxon>
        <taxon>Opitutales</taxon>
        <taxon>Opitutaceae</taxon>
        <taxon>Ereboglobus</taxon>
    </lineage>
</organism>